<comment type="subcellular location">
    <subcellularLocation>
        <location evidence="1">Membrane</location>
        <topology evidence="1">Single-pass membrane protein</topology>
    </subcellularLocation>
</comment>
<sequence length="234" mass="26532">MFYKELEVAPGCVGLLFKKNIFQRELPAGIYKFSPWEKVYIISLSQKLRSVRVVNQEVLTADNIALRFSFYLLYKLDNAKLFTDNFGVEESNFSVAEQQIAAAAQVLLRQKISAFTSEKLNECRNDITDFKEADFCHEVGALGLKIIKAQLIDITFPKSVQDLFSRVLESKIRATSELENARTAVATARALKNASELMKGDENIKFFQYLETITKIADKGKHTFVIGEVPMKKV</sequence>
<organism evidence="4 5">
    <name type="scientific">Capnocytophaga granulosa</name>
    <dbReference type="NCBI Taxonomy" id="45242"/>
    <lineage>
        <taxon>Bacteria</taxon>
        <taxon>Pseudomonadati</taxon>
        <taxon>Bacteroidota</taxon>
        <taxon>Flavobacteriia</taxon>
        <taxon>Flavobacteriales</taxon>
        <taxon>Flavobacteriaceae</taxon>
        <taxon>Capnocytophaga</taxon>
    </lineage>
</organism>
<evidence type="ECO:0000313" key="4">
    <source>
        <dbReference type="EMBL" id="SDW40238.1"/>
    </source>
</evidence>
<dbReference type="SUPFAM" id="SSF117892">
    <property type="entry name" value="Band 7/SPFH domain"/>
    <property type="match status" value="1"/>
</dbReference>
<dbReference type="RefSeq" id="WP_016420282.1">
    <property type="nucleotide sequence ID" value="NZ_FNND01000002.1"/>
</dbReference>
<dbReference type="Pfam" id="PF01145">
    <property type="entry name" value="Band_7"/>
    <property type="match status" value="1"/>
</dbReference>
<dbReference type="InterPro" id="IPR043202">
    <property type="entry name" value="Band-7_stomatin-like"/>
</dbReference>
<dbReference type="PANTHER" id="PTHR10264:SF19">
    <property type="entry name" value="AT06885P-RELATED"/>
    <property type="match status" value="1"/>
</dbReference>
<proteinExistence type="inferred from homology"/>
<dbReference type="OrthoDB" id="1150820at2"/>
<keyword evidence="5" id="KW-1185">Reference proteome</keyword>
<dbReference type="Proteomes" id="UP000182771">
    <property type="component" value="Unassembled WGS sequence"/>
</dbReference>
<dbReference type="PANTHER" id="PTHR10264">
    <property type="entry name" value="BAND 7 PROTEIN-RELATED"/>
    <property type="match status" value="1"/>
</dbReference>
<name>A0A1H2T8T5_9FLAO</name>
<dbReference type="SMART" id="SM00244">
    <property type="entry name" value="PHB"/>
    <property type="match status" value="1"/>
</dbReference>
<evidence type="ECO:0000313" key="5">
    <source>
        <dbReference type="Proteomes" id="UP000182771"/>
    </source>
</evidence>
<evidence type="ECO:0000259" key="3">
    <source>
        <dbReference type="SMART" id="SM00244"/>
    </source>
</evidence>
<evidence type="ECO:0000256" key="1">
    <source>
        <dbReference type="ARBA" id="ARBA00004167"/>
    </source>
</evidence>
<feature type="domain" description="Band 7" evidence="3">
    <location>
        <begin position="8"/>
        <end position="168"/>
    </location>
</feature>
<dbReference type="EMBL" id="FNND01000002">
    <property type="protein sequence ID" value="SDW40238.1"/>
    <property type="molecule type" value="Genomic_DNA"/>
</dbReference>
<reference evidence="4 5" key="1">
    <citation type="submission" date="2016-10" db="EMBL/GenBank/DDBJ databases">
        <authorList>
            <person name="Varghese N."/>
            <person name="Submissions S."/>
        </authorList>
    </citation>
    <scope>NUCLEOTIDE SEQUENCE [LARGE SCALE GENOMIC DNA]</scope>
    <source>
        <strain evidence="4 5">DSM 11449</strain>
    </source>
</reference>
<dbReference type="InterPro" id="IPR001107">
    <property type="entry name" value="Band_7"/>
</dbReference>
<comment type="similarity">
    <text evidence="2">Belongs to the band 7/mec-2 family.</text>
</comment>
<dbReference type="GeneID" id="85016219"/>
<accession>A0A1H2T8T5</accession>
<dbReference type="AlphaFoldDB" id="A0A1H2T8T5"/>
<gene>
    <name evidence="4" type="ORF">SAMN05444420_102119</name>
</gene>
<dbReference type="InterPro" id="IPR036013">
    <property type="entry name" value="Band_7/SPFH_dom_sf"/>
</dbReference>
<evidence type="ECO:0000256" key="2">
    <source>
        <dbReference type="ARBA" id="ARBA00008164"/>
    </source>
</evidence>
<dbReference type="CDD" id="cd13438">
    <property type="entry name" value="SPFH_eoslipins_u2"/>
    <property type="match status" value="1"/>
</dbReference>
<dbReference type="Gene3D" id="3.30.479.30">
    <property type="entry name" value="Band 7 domain"/>
    <property type="match status" value="1"/>
</dbReference>
<comment type="caution">
    <text evidence="4">The sequence shown here is derived from an EMBL/GenBank/DDBJ whole genome shotgun (WGS) entry which is preliminary data.</text>
</comment>
<protein>
    <submittedName>
        <fullName evidence="4">SPFH domain / Band 7 family protein</fullName>
    </submittedName>
</protein>
<dbReference type="GO" id="GO:0005886">
    <property type="term" value="C:plasma membrane"/>
    <property type="evidence" value="ECO:0007669"/>
    <property type="project" value="InterPro"/>
</dbReference>